<keyword evidence="2" id="KW-1133">Transmembrane helix</keyword>
<feature type="compositionally biased region" description="Polar residues" evidence="1">
    <location>
        <begin position="1"/>
        <end position="16"/>
    </location>
</feature>
<keyword evidence="2" id="KW-0812">Transmembrane</keyword>
<feature type="region of interest" description="Disordered" evidence="1">
    <location>
        <begin position="1"/>
        <end position="22"/>
    </location>
</feature>
<organism evidence="3 4">
    <name type="scientific">Panacagrimonas perspica</name>
    <dbReference type="NCBI Taxonomy" id="381431"/>
    <lineage>
        <taxon>Bacteria</taxon>
        <taxon>Pseudomonadati</taxon>
        <taxon>Pseudomonadota</taxon>
        <taxon>Gammaproteobacteria</taxon>
        <taxon>Nevskiales</taxon>
        <taxon>Nevskiaceae</taxon>
        <taxon>Panacagrimonas</taxon>
    </lineage>
</organism>
<name>A0A4R7P3N4_9GAMM</name>
<dbReference type="PANTHER" id="PTHR39456">
    <property type="entry name" value="METAL-DEPENDENT HYDROLASE"/>
    <property type="match status" value="1"/>
</dbReference>
<dbReference type="AlphaFoldDB" id="A0A4R7P3N4"/>
<dbReference type="Proteomes" id="UP000295341">
    <property type="component" value="Unassembled WGS sequence"/>
</dbReference>
<keyword evidence="2" id="KW-0472">Membrane</keyword>
<dbReference type="Pfam" id="PF10118">
    <property type="entry name" value="Metal_hydrol"/>
    <property type="match status" value="1"/>
</dbReference>
<comment type="caution">
    <text evidence="3">The sequence shown here is derived from an EMBL/GenBank/DDBJ whole genome shotgun (WGS) entry which is preliminary data.</text>
</comment>
<gene>
    <name evidence="3" type="ORF">DFR24_2391</name>
</gene>
<evidence type="ECO:0000313" key="4">
    <source>
        <dbReference type="Proteomes" id="UP000295341"/>
    </source>
</evidence>
<dbReference type="PANTHER" id="PTHR39456:SF1">
    <property type="entry name" value="METAL-DEPENDENT HYDROLASE"/>
    <property type="match status" value="1"/>
</dbReference>
<keyword evidence="4" id="KW-1185">Reference proteome</keyword>
<proteinExistence type="predicted"/>
<dbReference type="RefSeq" id="WP_210772417.1">
    <property type="nucleotide sequence ID" value="NZ_MWIN01000010.1"/>
</dbReference>
<dbReference type="EMBL" id="SOBT01000009">
    <property type="protein sequence ID" value="TDU28032.1"/>
    <property type="molecule type" value="Genomic_DNA"/>
</dbReference>
<evidence type="ECO:0000313" key="3">
    <source>
        <dbReference type="EMBL" id="TDU28032.1"/>
    </source>
</evidence>
<feature type="transmembrane region" description="Helical" evidence="2">
    <location>
        <begin position="207"/>
        <end position="226"/>
    </location>
</feature>
<reference evidence="3 4" key="1">
    <citation type="submission" date="2019-03" db="EMBL/GenBank/DDBJ databases">
        <title>Genomic Encyclopedia of Type Strains, Phase IV (KMG-IV): sequencing the most valuable type-strain genomes for metagenomic binning, comparative biology and taxonomic classification.</title>
        <authorList>
            <person name="Goeker M."/>
        </authorList>
    </citation>
    <scope>NUCLEOTIDE SEQUENCE [LARGE SCALE GENOMIC DNA]</scope>
    <source>
        <strain evidence="3 4">DSM 26377</strain>
    </source>
</reference>
<evidence type="ECO:0000256" key="2">
    <source>
        <dbReference type="SAM" id="Phobius"/>
    </source>
</evidence>
<accession>A0A4R7P3N4</accession>
<protein>
    <recommendedName>
        <fullName evidence="5">Metal-dependent hydrolase</fullName>
    </recommendedName>
</protein>
<evidence type="ECO:0000256" key="1">
    <source>
        <dbReference type="SAM" id="MobiDB-lite"/>
    </source>
</evidence>
<sequence length="302" mass="34340">MSATKSVKSVKSNPRNAKSESVMPIRRDLQFPLPADRVQDWVGNGGVQFTHLMNTMSLVIPVGERFFIDAVRHYRDQIQDPELKKAATAFIGQEAMHGREHDEYNAKMFERLPSAAVFEKRVKTLLDVFQNNTSPSFRLSATIALEHLTAIMADGLLKEPALAQNAEPGYHALWKWHALEETEHKGVAYDVWEATQGRGVKAYTIRAFGLVFATAIFWGMVLPHYANFVRQEGKLTDVKGWKSMWRMAFGEIGFLRKMARPWFSYFRPDFHPWDEDNSHYLAGIEGFSAPYARRQASLSAAA</sequence>
<dbReference type="InterPro" id="IPR016516">
    <property type="entry name" value="UCP07580"/>
</dbReference>
<dbReference type="PIRSF" id="PIRSF007580">
    <property type="entry name" value="UCP07580"/>
    <property type="match status" value="1"/>
</dbReference>
<evidence type="ECO:0008006" key="5">
    <source>
        <dbReference type="Google" id="ProtNLM"/>
    </source>
</evidence>